<dbReference type="Proteomes" id="UP000326545">
    <property type="component" value="Segment"/>
</dbReference>
<keyword evidence="2" id="KW-1185">Reference proteome</keyword>
<name>A0A5J6DBK5_9CAUD</name>
<sequence>MSHVSETFNVEAQGINFVFSVVNYETNDGLGDQWELTDKHQGGVTVKNRNADRNSYKYGIPLNYSLAERLENLIKGGMSPNEASAQAYQDALNAFDRDLDATDYGLTVSASIDGVDLLDDVVIGCGWDHSYHDDETVLESAQSIYEEHGILEEAITLAKAAAAEIVGKMDALKNLAK</sequence>
<evidence type="ECO:0000313" key="2">
    <source>
        <dbReference type="Proteomes" id="UP000326545"/>
    </source>
</evidence>
<reference evidence="1 2" key="1">
    <citation type="submission" date="2019-07" db="EMBL/GenBank/DDBJ databases">
        <title>Complete genome sequence of bacteriophages infecting Erwinia pyrifoliae.</title>
        <authorList>
            <person name="Kim S.G."/>
            <person name="Park S.C."/>
        </authorList>
    </citation>
    <scope>NUCLEOTIDE SEQUENCE [LARGE SCALE GENOMIC DNA]</scope>
</reference>
<evidence type="ECO:0000313" key="1">
    <source>
        <dbReference type="EMBL" id="QEQ95063.1"/>
    </source>
</evidence>
<protein>
    <submittedName>
        <fullName evidence="1">Uncharacterized protein</fullName>
    </submittedName>
</protein>
<gene>
    <name evidence="1" type="ORF">pEpSNUABM01_237</name>
</gene>
<organism evidence="1 2">
    <name type="scientific">Erwinia phage pEp_SNUABM_01</name>
    <dbReference type="NCBI Taxonomy" id="2601643"/>
    <lineage>
        <taxon>Viruses</taxon>
        <taxon>Duplodnaviria</taxon>
        <taxon>Heunggongvirae</taxon>
        <taxon>Uroviricota</taxon>
        <taxon>Caudoviricetes</taxon>
        <taxon>Vequintavirinae</taxon>
        <taxon>Henunavirus</taxon>
        <taxon>Henunavirus SNUABM01</taxon>
    </lineage>
</organism>
<accession>A0A5J6DBK5</accession>
<proteinExistence type="predicted"/>
<dbReference type="EMBL" id="MN184887">
    <property type="protein sequence ID" value="QEQ95063.1"/>
    <property type="molecule type" value="Genomic_DNA"/>
</dbReference>